<evidence type="ECO:0000313" key="1">
    <source>
        <dbReference type="EMBL" id="NOU63226.1"/>
    </source>
</evidence>
<protein>
    <recommendedName>
        <fullName evidence="3">Transposase</fullName>
    </recommendedName>
</protein>
<comment type="caution">
    <text evidence="1">The sequence shown here is derived from an EMBL/GenBank/DDBJ whole genome shotgun (WGS) entry which is preliminary data.</text>
</comment>
<accession>A0ABX1X530</accession>
<gene>
    <name evidence="1" type="ORF">GC096_04085</name>
</gene>
<sequence>MTLENVYNTCYNLKRIRRLMKKFDLVCPHRKPNPYRFMAKATQ</sequence>
<proteinExistence type="predicted"/>
<organism evidence="1 2">
    <name type="scientific">Paenibacillus plantarum</name>
    <dbReference type="NCBI Taxonomy" id="2654975"/>
    <lineage>
        <taxon>Bacteria</taxon>
        <taxon>Bacillati</taxon>
        <taxon>Bacillota</taxon>
        <taxon>Bacilli</taxon>
        <taxon>Bacillales</taxon>
        <taxon>Paenibacillaceae</taxon>
        <taxon>Paenibacillus</taxon>
    </lineage>
</organism>
<reference evidence="1 2" key="1">
    <citation type="submission" date="2019-10" db="EMBL/GenBank/DDBJ databases">
        <title>Description of Paenibacillus humi sp. nov.</title>
        <authorList>
            <person name="Carlier A."/>
            <person name="Qi S."/>
        </authorList>
    </citation>
    <scope>NUCLEOTIDE SEQUENCE [LARGE SCALE GENOMIC DNA]</scope>
    <source>
        <strain evidence="1 2">LMG 31461</strain>
    </source>
</reference>
<keyword evidence="2" id="KW-1185">Reference proteome</keyword>
<dbReference type="RefSeq" id="WP_246302556.1">
    <property type="nucleotide sequence ID" value="NZ_WHNY01000009.1"/>
</dbReference>
<evidence type="ECO:0000313" key="2">
    <source>
        <dbReference type="Proteomes" id="UP000653578"/>
    </source>
</evidence>
<dbReference type="Proteomes" id="UP000653578">
    <property type="component" value="Unassembled WGS sequence"/>
</dbReference>
<name>A0ABX1X530_9BACL</name>
<evidence type="ECO:0008006" key="3">
    <source>
        <dbReference type="Google" id="ProtNLM"/>
    </source>
</evidence>
<dbReference type="EMBL" id="WHNY01000009">
    <property type="protein sequence ID" value="NOU63226.1"/>
    <property type="molecule type" value="Genomic_DNA"/>
</dbReference>